<reference evidence="2 3" key="1">
    <citation type="submission" date="2019-02" db="EMBL/GenBank/DDBJ databases">
        <authorList>
            <person name="Khodamoradi S."/>
            <person name="Hahnke R.L."/>
            <person name="Kaempfer P."/>
            <person name="Schumann P."/>
            <person name="Rohde M."/>
            <person name="Steinert M."/>
            <person name="Luzhetskyy A."/>
            <person name="Wink J."/>
            <person name="Ruckert C."/>
        </authorList>
    </citation>
    <scope>NUCLEOTIDE SEQUENCE [LARGE SCALE GENOMIC DNA]</scope>
    <source>
        <strain evidence="2 3">M2</strain>
    </source>
</reference>
<dbReference type="EMBL" id="CP036455">
    <property type="protein sequence ID" value="QBI52301.1"/>
    <property type="molecule type" value="Genomic_DNA"/>
</dbReference>
<dbReference type="Proteomes" id="UP000292235">
    <property type="component" value="Chromosome"/>
</dbReference>
<protein>
    <submittedName>
        <fullName evidence="2">Uncharacterized protein</fullName>
    </submittedName>
</protein>
<feature type="compositionally biased region" description="Basic residues" evidence="1">
    <location>
        <begin position="1"/>
        <end position="10"/>
    </location>
</feature>
<feature type="compositionally biased region" description="Low complexity" evidence="1">
    <location>
        <begin position="114"/>
        <end position="132"/>
    </location>
</feature>
<proteinExistence type="predicted"/>
<feature type="region of interest" description="Disordered" evidence="1">
    <location>
        <begin position="1"/>
        <end position="136"/>
    </location>
</feature>
<organism evidence="2 3">
    <name type="scientific">Streptomonospora litoralis</name>
    <dbReference type="NCBI Taxonomy" id="2498135"/>
    <lineage>
        <taxon>Bacteria</taxon>
        <taxon>Bacillati</taxon>
        <taxon>Actinomycetota</taxon>
        <taxon>Actinomycetes</taxon>
        <taxon>Streptosporangiales</taxon>
        <taxon>Nocardiopsidaceae</taxon>
        <taxon>Streptomonospora</taxon>
    </lineage>
</organism>
<accession>A0A4P6PZG3</accession>
<evidence type="ECO:0000313" key="3">
    <source>
        <dbReference type="Proteomes" id="UP000292235"/>
    </source>
</evidence>
<keyword evidence="3" id="KW-1185">Reference proteome</keyword>
<evidence type="ECO:0000313" key="2">
    <source>
        <dbReference type="EMBL" id="QBI52301.1"/>
    </source>
</evidence>
<dbReference type="AlphaFoldDB" id="A0A4P6PZG3"/>
<dbReference type="KEGG" id="strr:EKD16_02425"/>
<evidence type="ECO:0000256" key="1">
    <source>
        <dbReference type="SAM" id="MobiDB-lite"/>
    </source>
</evidence>
<name>A0A4P6PZG3_9ACTN</name>
<sequence precursor="true">MRRPSARRTRGPTTASPPPRLPESGNRRPGRSDVPVSAAAIAPRHVRTRGRPPPSPLRPAVRLVRRRSESGALAGRTSGRKGLGAAVLRTEPPLRASPRGTPPHLLRGARYCHGVGRPSRPRGSPPFGKGSPDTGGTRRVRAVLFAPGAAAISVFPACALPHHSPLRHPVAGPQAVAGPARPRAAPCPRLRSARGGTAAGCGPSFHARASLTRGRETTAGTPGRRAPASPPRIGALFGAFPPRLPANAGARGVSPSFRACGMMGGQAGGRSGTAQRWNACARPRHARTYW</sequence>
<gene>
    <name evidence="2" type="ORF">EKD16_02425</name>
</gene>